<sequence length="531" mass="55327">MHLITEGYNMPFKILVFAALAFFTILPVSKSIAAQSSRHGYDEFDRLKWTQYEDGTVISYDYDKVGNRTVKSTYIGQLLNNLTINAMASGYGSIVPSGTITVASGNNQTFFIEQGTSPTASTCPSGYTFVTANNRCEKTPPGCPSGYTLNGSQCTQLVTSTYQASCSAGQGSLNTGSGQCEYSATGTLTGGTTYDQPIYIGTFGTLIGGPGLICTTANGCYGIAGYASGTSTATATLPVYLEVYNSFSHTCNNINASTGVAIYRINFGYCAASKLYGYISSSNANGTTSPISAVNGNTWGLVASAPTSGYTLYGYVAPSPGIYGQTTIYSCPNGGTLIGTTCQNTPICPSGGTLSGINCYVSTTYTASPTCSNGTYESSTNTCYSYLPGTLTSLLVDNAAVNLATLSSMQGPSGKRYYYTLANVASNHTIIANFGAASAPPCTNYPARLAGATPVNYLSLQAAYNAAANGDTIQGNMYDHMESLSLDRNVSVTLDGGYSCDYSSITGSLTINGNMIISDGNINVESSVVLE</sequence>
<evidence type="ECO:0000313" key="2">
    <source>
        <dbReference type="Proteomes" id="UP000006695"/>
    </source>
</evidence>
<reference evidence="1 2" key="1">
    <citation type="submission" date="2007-05" db="EMBL/GenBank/DDBJ databases">
        <title>Complete sequence of Geobacter uraniireducens Rf4.</title>
        <authorList>
            <consortium name="US DOE Joint Genome Institute"/>
            <person name="Copeland A."/>
            <person name="Lucas S."/>
            <person name="Lapidus A."/>
            <person name="Barry K."/>
            <person name="Detter J.C."/>
            <person name="Glavina del Rio T."/>
            <person name="Hammon N."/>
            <person name="Israni S."/>
            <person name="Dalin E."/>
            <person name="Tice H."/>
            <person name="Pitluck S."/>
            <person name="Chertkov O."/>
            <person name="Brettin T."/>
            <person name="Bruce D."/>
            <person name="Han C."/>
            <person name="Schmutz J."/>
            <person name="Larimer F."/>
            <person name="Land M."/>
            <person name="Hauser L."/>
            <person name="Kyrpides N."/>
            <person name="Mikhailova N."/>
            <person name="Shelobolina E."/>
            <person name="Aklujkar M."/>
            <person name="Lovley D."/>
            <person name="Richardson P."/>
        </authorList>
    </citation>
    <scope>NUCLEOTIDE SEQUENCE [LARGE SCALE GENOMIC DNA]</scope>
    <source>
        <strain evidence="1 2">Rf4</strain>
    </source>
</reference>
<dbReference type="STRING" id="351605.Gura_1235"/>
<protein>
    <submittedName>
        <fullName evidence="1">Uncharacterized protein</fullName>
    </submittedName>
</protein>
<dbReference type="HOGENOM" id="CLU_512645_0_0_7"/>
<keyword evidence="2" id="KW-1185">Reference proteome</keyword>
<gene>
    <name evidence="1" type="ordered locus">Gura_1235</name>
</gene>
<evidence type="ECO:0000313" key="1">
    <source>
        <dbReference type="EMBL" id="ABQ25439.1"/>
    </source>
</evidence>
<dbReference type="EMBL" id="CP000698">
    <property type="protein sequence ID" value="ABQ25439.1"/>
    <property type="molecule type" value="Genomic_DNA"/>
</dbReference>
<dbReference type="AlphaFoldDB" id="A5GAF1"/>
<proteinExistence type="predicted"/>
<name>A5GAF1_GEOUR</name>
<organism evidence="1 2">
    <name type="scientific">Geotalea uraniireducens (strain Rf4)</name>
    <name type="common">Geobacter uraniireducens</name>
    <dbReference type="NCBI Taxonomy" id="351605"/>
    <lineage>
        <taxon>Bacteria</taxon>
        <taxon>Pseudomonadati</taxon>
        <taxon>Thermodesulfobacteriota</taxon>
        <taxon>Desulfuromonadia</taxon>
        <taxon>Geobacterales</taxon>
        <taxon>Geobacteraceae</taxon>
        <taxon>Geotalea</taxon>
    </lineage>
</organism>
<dbReference type="Proteomes" id="UP000006695">
    <property type="component" value="Chromosome"/>
</dbReference>
<accession>A5GAF1</accession>
<dbReference type="KEGG" id="gur:Gura_1235"/>